<organism evidence="3 4">
    <name type="scientific">Bizionia arctica</name>
    <dbReference type="NCBI Taxonomy" id="1495645"/>
    <lineage>
        <taxon>Bacteria</taxon>
        <taxon>Pseudomonadati</taxon>
        <taxon>Bacteroidota</taxon>
        <taxon>Flavobacteriia</taxon>
        <taxon>Flavobacteriales</taxon>
        <taxon>Flavobacteriaceae</taxon>
        <taxon>Bizionia</taxon>
    </lineage>
</organism>
<feature type="transmembrane region" description="Helical" evidence="1">
    <location>
        <begin position="42"/>
        <end position="59"/>
    </location>
</feature>
<dbReference type="PANTHER" id="PTHR28008:SF1">
    <property type="entry name" value="DOMAIN PROTEIN, PUTATIVE (AFU_ORTHOLOGUE AFUA_3G10980)-RELATED"/>
    <property type="match status" value="1"/>
</dbReference>
<accession>A0A917GAG6</accession>
<reference evidence="3" key="1">
    <citation type="journal article" date="2014" name="Int. J. Syst. Evol. Microbiol.">
        <title>Complete genome sequence of Corynebacterium casei LMG S-19264T (=DSM 44701T), isolated from a smear-ripened cheese.</title>
        <authorList>
            <consortium name="US DOE Joint Genome Institute (JGI-PGF)"/>
            <person name="Walter F."/>
            <person name="Albersmeier A."/>
            <person name="Kalinowski J."/>
            <person name="Ruckert C."/>
        </authorList>
    </citation>
    <scope>NUCLEOTIDE SEQUENCE</scope>
    <source>
        <strain evidence="3">CGMCC 1.12751</strain>
    </source>
</reference>
<evidence type="ECO:0000256" key="1">
    <source>
        <dbReference type="SAM" id="Phobius"/>
    </source>
</evidence>
<evidence type="ECO:0000313" key="4">
    <source>
        <dbReference type="Proteomes" id="UP000625976"/>
    </source>
</evidence>
<comment type="caution">
    <text evidence="3">The sequence shown here is derived from an EMBL/GenBank/DDBJ whole genome shotgun (WGS) entry which is preliminary data.</text>
</comment>
<reference evidence="3" key="2">
    <citation type="submission" date="2020-09" db="EMBL/GenBank/DDBJ databases">
        <authorList>
            <person name="Sun Q."/>
            <person name="Zhou Y."/>
        </authorList>
    </citation>
    <scope>NUCLEOTIDE SEQUENCE</scope>
    <source>
        <strain evidence="3">CGMCC 1.12751</strain>
    </source>
</reference>
<dbReference type="NCBIfam" id="NF037970">
    <property type="entry name" value="vanZ_1"/>
    <property type="match status" value="1"/>
</dbReference>
<protein>
    <recommendedName>
        <fullName evidence="2">VanZ-like domain-containing protein</fullName>
    </recommendedName>
</protein>
<keyword evidence="4" id="KW-1185">Reference proteome</keyword>
<evidence type="ECO:0000259" key="2">
    <source>
        <dbReference type="Pfam" id="PF04892"/>
    </source>
</evidence>
<keyword evidence="1" id="KW-0812">Transmembrane</keyword>
<evidence type="ECO:0000313" key="3">
    <source>
        <dbReference type="EMBL" id="GGG33993.1"/>
    </source>
</evidence>
<proteinExistence type="predicted"/>
<dbReference type="Pfam" id="PF04892">
    <property type="entry name" value="VanZ"/>
    <property type="match status" value="1"/>
</dbReference>
<dbReference type="Proteomes" id="UP000625976">
    <property type="component" value="Unassembled WGS sequence"/>
</dbReference>
<feature type="transmembrane region" description="Helical" evidence="1">
    <location>
        <begin position="103"/>
        <end position="119"/>
    </location>
</feature>
<dbReference type="AlphaFoldDB" id="A0A917GAG6"/>
<feature type="domain" description="VanZ-like" evidence="2">
    <location>
        <begin position="39"/>
        <end position="119"/>
    </location>
</feature>
<gene>
    <name evidence="3" type="ORF">GCM10010976_02140</name>
</gene>
<feature type="transmembrane region" description="Helical" evidence="1">
    <location>
        <begin position="71"/>
        <end position="91"/>
    </location>
</feature>
<keyword evidence="1" id="KW-0472">Membrane</keyword>
<dbReference type="PANTHER" id="PTHR28008">
    <property type="entry name" value="DOMAIN PROTEIN, PUTATIVE (AFU_ORTHOLOGUE AFUA_3G10980)-RELATED"/>
    <property type="match status" value="1"/>
</dbReference>
<sequence length="127" mass="14423">MVLKKKALLISLTYSIVLLTVSLAKLDLGSVEDIVPSFSDKIFHFLAYILFTYLWFNTFAFKFNFSERKSILSSIFLSVAFGIIIEVLQMLVTTSRSFDLLDILANILGVLFAAFLINIKMKIDVKK</sequence>
<dbReference type="InterPro" id="IPR006976">
    <property type="entry name" value="VanZ-like"/>
</dbReference>
<dbReference type="EMBL" id="BMFQ01000001">
    <property type="protein sequence ID" value="GGG33993.1"/>
    <property type="molecule type" value="Genomic_DNA"/>
</dbReference>
<keyword evidence="1" id="KW-1133">Transmembrane helix</keyword>
<name>A0A917GAG6_9FLAO</name>